<name>A0A5B7I1A5_PORTR</name>
<sequence length="99" mass="11363">MATGMRKGFGDGGSDILMARREIYETPQGLRDTGSNETVAFSGFKERDERRCNMKVATLEKDVFSIREVMANLSERMKNLEKKNADLNDKLKYFECEIE</sequence>
<protein>
    <submittedName>
        <fullName evidence="2">Uncharacterized protein</fullName>
    </submittedName>
</protein>
<keyword evidence="3" id="KW-1185">Reference proteome</keyword>
<dbReference type="Proteomes" id="UP000324222">
    <property type="component" value="Unassembled WGS sequence"/>
</dbReference>
<dbReference type="AlphaFoldDB" id="A0A5B7I1A5"/>
<comment type="caution">
    <text evidence="2">The sequence shown here is derived from an EMBL/GenBank/DDBJ whole genome shotgun (WGS) entry which is preliminary data.</text>
</comment>
<proteinExistence type="predicted"/>
<evidence type="ECO:0000313" key="2">
    <source>
        <dbReference type="EMBL" id="MPC75679.1"/>
    </source>
</evidence>
<reference evidence="2 3" key="1">
    <citation type="submission" date="2019-05" db="EMBL/GenBank/DDBJ databases">
        <title>Another draft genome of Portunus trituberculatus and its Hox gene families provides insights of decapod evolution.</title>
        <authorList>
            <person name="Jeong J.-H."/>
            <person name="Song I."/>
            <person name="Kim S."/>
            <person name="Choi T."/>
            <person name="Kim D."/>
            <person name="Ryu S."/>
            <person name="Kim W."/>
        </authorList>
    </citation>
    <scope>NUCLEOTIDE SEQUENCE [LARGE SCALE GENOMIC DNA]</scope>
    <source>
        <tissue evidence="2">Muscle</tissue>
    </source>
</reference>
<gene>
    <name evidence="2" type="ORF">E2C01_070072</name>
</gene>
<feature type="coiled-coil region" evidence="1">
    <location>
        <begin position="63"/>
        <end position="97"/>
    </location>
</feature>
<accession>A0A5B7I1A5</accession>
<keyword evidence="1" id="KW-0175">Coiled coil</keyword>
<organism evidence="2 3">
    <name type="scientific">Portunus trituberculatus</name>
    <name type="common">Swimming crab</name>
    <name type="synonym">Neptunus trituberculatus</name>
    <dbReference type="NCBI Taxonomy" id="210409"/>
    <lineage>
        <taxon>Eukaryota</taxon>
        <taxon>Metazoa</taxon>
        <taxon>Ecdysozoa</taxon>
        <taxon>Arthropoda</taxon>
        <taxon>Crustacea</taxon>
        <taxon>Multicrustacea</taxon>
        <taxon>Malacostraca</taxon>
        <taxon>Eumalacostraca</taxon>
        <taxon>Eucarida</taxon>
        <taxon>Decapoda</taxon>
        <taxon>Pleocyemata</taxon>
        <taxon>Brachyura</taxon>
        <taxon>Eubrachyura</taxon>
        <taxon>Portunoidea</taxon>
        <taxon>Portunidae</taxon>
        <taxon>Portuninae</taxon>
        <taxon>Portunus</taxon>
    </lineage>
</organism>
<evidence type="ECO:0000256" key="1">
    <source>
        <dbReference type="SAM" id="Coils"/>
    </source>
</evidence>
<evidence type="ECO:0000313" key="3">
    <source>
        <dbReference type="Proteomes" id="UP000324222"/>
    </source>
</evidence>
<dbReference type="EMBL" id="VSRR010041642">
    <property type="protein sequence ID" value="MPC75679.1"/>
    <property type="molecule type" value="Genomic_DNA"/>
</dbReference>